<proteinExistence type="predicted"/>
<evidence type="ECO:0000313" key="3">
    <source>
        <dbReference type="Proteomes" id="UP000267096"/>
    </source>
</evidence>
<reference evidence="4" key="1">
    <citation type="submission" date="2017-02" db="UniProtKB">
        <authorList>
            <consortium name="WormBaseParasite"/>
        </authorList>
    </citation>
    <scope>IDENTIFICATION</scope>
</reference>
<evidence type="ECO:0000313" key="4">
    <source>
        <dbReference type="WBParaSite" id="ASIM_0001718001-mRNA-1"/>
    </source>
</evidence>
<name>A0A0M3K889_ANISI</name>
<dbReference type="AlphaFoldDB" id="A0A0M3K889"/>
<evidence type="ECO:0000313" key="2">
    <source>
        <dbReference type="EMBL" id="VDK58205.1"/>
    </source>
</evidence>
<organism evidence="4">
    <name type="scientific">Anisakis simplex</name>
    <name type="common">Herring worm</name>
    <dbReference type="NCBI Taxonomy" id="6269"/>
    <lineage>
        <taxon>Eukaryota</taxon>
        <taxon>Metazoa</taxon>
        <taxon>Ecdysozoa</taxon>
        <taxon>Nematoda</taxon>
        <taxon>Chromadorea</taxon>
        <taxon>Rhabditida</taxon>
        <taxon>Spirurina</taxon>
        <taxon>Ascaridomorpha</taxon>
        <taxon>Ascaridoidea</taxon>
        <taxon>Anisakidae</taxon>
        <taxon>Anisakis</taxon>
        <taxon>Anisakis simplex complex</taxon>
    </lineage>
</organism>
<protein>
    <submittedName>
        <fullName evidence="4">PEST proteolytic signal-containing nuclear protein</fullName>
    </submittedName>
</protein>
<dbReference type="WBParaSite" id="ASIM_0001718001-mRNA-1">
    <property type="protein sequence ID" value="ASIM_0001718001-mRNA-1"/>
    <property type="gene ID" value="ASIM_0001718001"/>
</dbReference>
<dbReference type="Proteomes" id="UP000267096">
    <property type="component" value="Unassembled WGS sequence"/>
</dbReference>
<feature type="region of interest" description="Disordered" evidence="1">
    <location>
        <begin position="147"/>
        <end position="219"/>
    </location>
</feature>
<gene>
    <name evidence="2" type="ORF">ASIM_LOCUS16587</name>
</gene>
<feature type="region of interest" description="Disordered" evidence="1">
    <location>
        <begin position="19"/>
        <end position="97"/>
    </location>
</feature>
<dbReference type="EMBL" id="UYRR01033225">
    <property type="protein sequence ID" value="VDK58205.1"/>
    <property type="molecule type" value="Genomic_DNA"/>
</dbReference>
<sequence length="219" mass="24447">MTGVFFVCLRSFRKFRSGTFSNGKINGQASGTNQEKDSNKRGDNNNVPKPPKTLFNKAGGTVRNGFENVKGTNQAGSRKDRDQTASWQTKGKGQATFESARNRIQNTAEKPMHNTMRNGKNEKMLPWERYVQVQFGSAVQQAAKFSNDLSKPSNGHWERPKVQSRGTVQEPAKPPKNLFESNNGHREKSKVQHRGVVEESAENDMDDEEGPGLMTGLFD</sequence>
<feature type="compositionally biased region" description="Polar residues" evidence="1">
    <location>
        <begin position="19"/>
        <end position="33"/>
    </location>
</feature>
<feature type="compositionally biased region" description="Polar residues" evidence="1">
    <location>
        <begin position="84"/>
        <end position="97"/>
    </location>
</feature>
<feature type="compositionally biased region" description="Acidic residues" evidence="1">
    <location>
        <begin position="199"/>
        <end position="210"/>
    </location>
</feature>
<reference evidence="2 3" key="2">
    <citation type="submission" date="2018-11" db="EMBL/GenBank/DDBJ databases">
        <authorList>
            <consortium name="Pathogen Informatics"/>
        </authorList>
    </citation>
    <scope>NUCLEOTIDE SEQUENCE [LARGE SCALE GENOMIC DNA]</scope>
</reference>
<evidence type="ECO:0000256" key="1">
    <source>
        <dbReference type="SAM" id="MobiDB-lite"/>
    </source>
</evidence>
<feature type="compositionally biased region" description="Basic and acidic residues" evidence="1">
    <location>
        <begin position="34"/>
        <end position="43"/>
    </location>
</feature>
<keyword evidence="3" id="KW-1185">Reference proteome</keyword>
<accession>A0A0M3K889</accession>